<accession>A0A0E3UXX8</accession>
<dbReference type="Gene3D" id="2.120.10.30">
    <property type="entry name" value="TolB, C-terminal domain"/>
    <property type="match status" value="1"/>
</dbReference>
<dbReference type="CDD" id="cd11303">
    <property type="entry name" value="Dystroglycan_repeat"/>
    <property type="match status" value="2"/>
</dbReference>
<dbReference type="Gene3D" id="2.60.40.10">
    <property type="entry name" value="Immunoglobulins"/>
    <property type="match status" value="3"/>
</dbReference>
<evidence type="ECO:0000313" key="5">
    <source>
        <dbReference type="Proteomes" id="UP000033109"/>
    </source>
</evidence>
<dbReference type="SUPFAM" id="SSF49299">
    <property type="entry name" value="PKD domain"/>
    <property type="match status" value="1"/>
</dbReference>
<dbReference type="InterPro" id="IPR026444">
    <property type="entry name" value="Secre_tail"/>
</dbReference>
<dbReference type="Gene3D" id="2.60.120.430">
    <property type="entry name" value="Galactose-binding lectin"/>
    <property type="match status" value="1"/>
</dbReference>
<dbReference type="HOGENOM" id="CLU_232142_0_0_10"/>
<dbReference type="GO" id="GO:0030246">
    <property type="term" value="F:carbohydrate binding"/>
    <property type="evidence" value="ECO:0007669"/>
    <property type="project" value="InterPro"/>
</dbReference>
<dbReference type="InterPro" id="IPR021720">
    <property type="entry name" value="Malectin_dom"/>
</dbReference>
<dbReference type="PROSITE" id="PS51175">
    <property type="entry name" value="CBM6"/>
    <property type="match status" value="1"/>
</dbReference>
<gene>
    <name evidence="4" type="ORF">PKOR_13850</name>
</gene>
<dbReference type="InterPro" id="IPR006644">
    <property type="entry name" value="Cadg"/>
</dbReference>
<protein>
    <recommendedName>
        <fullName evidence="6">PKD domain-containing protein</fullName>
    </recommendedName>
</protein>
<dbReference type="SUPFAM" id="SSF49785">
    <property type="entry name" value="Galactose-binding domain-like"/>
    <property type="match status" value="4"/>
</dbReference>
<dbReference type="EMBL" id="CP009621">
    <property type="protein sequence ID" value="AKD03986.1"/>
    <property type="molecule type" value="Genomic_DNA"/>
</dbReference>
<dbReference type="Gene3D" id="2.130.10.130">
    <property type="entry name" value="Integrin alpha, N-terminal"/>
    <property type="match status" value="1"/>
</dbReference>
<dbReference type="InterPro" id="IPR011041">
    <property type="entry name" value="Quinoprot_gluc/sorb_DH_b-prop"/>
</dbReference>
<dbReference type="GO" id="GO:0005509">
    <property type="term" value="F:calcium ion binding"/>
    <property type="evidence" value="ECO:0007669"/>
    <property type="project" value="InterPro"/>
</dbReference>
<dbReference type="InterPro" id="IPR015919">
    <property type="entry name" value="Cadherin-like_sf"/>
</dbReference>
<organism evidence="4 5">
    <name type="scientific">Pontibacter korlensis</name>
    <dbReference type="NCBI Taxonomy" id="400092"/>
    <lineage>
        <taxon>Bacteria</taxon>
        <taxon>Pseudomonadati</taxon>
        <taxon>Bacteroidota</taxon>
        <taxon>Cytophagia</taxon>
        <taxon>Cytophagales</taxon>
        <taxon>Hymenobacteraceae</taxon>
        <taxon>Pontibacter</taxon>
    </lineage>
</organism>
<dbReference type="Proteomes" id="UP000033109">
    <property type="component" value="Chromosome"/>
</dbReference>
<dbReference type="Gene3D" id="2.60.40.1220">
    <property type="match status" value="1"/>
</dbReference>
<dbReference type="NCBIfam" id="TIGR04183">
    <property type="entry name" value="Por_Secre_tail"/>
    <property type="match status" value="1"/>
</dbReference>
<dbReference type="Pfam" id="PF03422">
    <property type="entry name" value="CBM_6"/>
    <property type="match status" value="1"/>
</dbReference>
<dbReference type="Pfam" id="PF18962">
    <property type="entry name" value="Por_Secre_tail"/>
    <property type="match status" value="1"/>
</dbReference>
<feature type="domain" description="CBM6" evidence="3">
    <location>
        <begin position="647"/>
        <end position="773"/>
    </location>
</feature>
<evidence type="ECO:0000259" key="2">
    <source>
        <dbReference type="PROSITE" id="PS50093"/>
    </source>
</evidence>
<dbReference type="Pfam" id="PF18911">
    <property type="entry name" value="PKD_4"/>
    <property type="match status" value="1"/>
</dbReference>
<dbReference type="KEGG" id="pko:PKOR_13850"/>
<name>A0A0E3UXX8_9BACT</name>
<dbReference type="InterPro" id="IPR008979">
    <property type="entry name" value="Galactose-bd-like_sf"/>
</dbReference>
<evidence type="ECO:0000256" key="1">
    <source>
        <dbReference type="ARBA" id="ARBA00022729"/>
    </source>
</evidence>
<dbReference type="STRING" id="400092.PKOR_13850"/>
<dbReference type="InterPro" id="IPR005084">
    <property type="entry name" value="CBM6"/>
</dbReference>
<dbReference type="SUPFAM" id="SSF50952">
    <property type="entry name" value="Soluble quinoprotein glucose dehydrogenase"/>
    <property type="match status" value="1"/>
</dbReference>
<dbReference type="InterPro" id="IPR014755">
    <property type="entry name" value="Cu-Rt/internalin_Ig-like"/>
</dbReference>
<dbReference type="SMART" id="SM00089">
    <property type="entry name" value="PKD"/>
    <property type="match status" value="3"/>
</dbReference>
<dbReference type="CDD" id="cd04084">
    <property type="entry name" value="CBM6_xylanase-like"/>
    <property type="match status" value="1"/>
</dbReference>
<reference evidence="4 5" key="1">
    <citation type="journal article" date="2015" name="Sci. Rep.">
        <title>Unraveling adaptation of Pontibacter korlensis to radiation and infertility in desert through complete genome and comparative transcriptomic analysis.</title>
        <authorList>
            <person name="Dai J."/>
            <person name="Dai W."/>
            <person name="Qiu C."/>
            <person name="Yang Z."/>
            <person name="Zhang Y."/>
            <person name="Zhou M."/>
            <person name="Zhang L."/>
            <person name="Fang C."/>
            <person name="Gao Q."/>
            <person name="Yang Q."/>
            <person name="Li X."/>
            <person name="Wang Z."/>
            <person name="Wang Z."/>
            <person name="Jia Z."/>
            <person name="Chen X."/>
        </authorList>
    </citation>
    <scope>NUCLEOTIDE SEQUENCE [LARGE SCALE GENOMIC DNA]</scope>
    <source>
        <strain evidence="4 5">X14-1T</strain>
    </source>
</reference>
<keyword evidence="5" id="KW-1185">Reference proteome</keyword>
<dbReference type="PROSITE" id="PS50093">
    <property type="entry name" value="PKD"/>
    <property type="match status" value="1"/>
</dbReference>
<dbReference type="InterPro" id="IPR012938">
    <property type="entry name" value="Glc/Sorbosone_DH"/>
</dbReference>
<sequence length="2119" mass="229117">MNFLSTMSVLKQSFAQAILLVALFLPSTSFGQLPTQFNKVELLTGLKNSVNFEFAPDGRIFIIDRYGEILIYKPAMQTTVSAGTVSVFHDMEDGLLGIAFDPQFLSNQFVYLHYSHETLAKNRVSRFVMIGDQLDLSSEVVMLEWTSDRNGYYHAAGDMDFDSKGNLYIAIGDNTNHTAYAPLNEVDPNQSAERTSSNTNDLRGKILRIKPEPDGTYSIPEGNLFPNGVGGRAEIYVMGARNPYKIFVDKTNTDWLFWGEVGPDANTASDKGPEGMDEINITKSAGNYGWPYFSGNNEPYLNTYAQPNFYYDHTNPLNLSKWNTGPQSLPPAQPSWLNFFHECYLVGPRYYFDSSLDNPKKLPSDFNQAFFYYDFNTSKIWVSKMDLNGNLTLNEQFAADIITGAGFIDLKIGPDGQLYILEYGVGCCPNNVGSGKLVRVDYIGIDTNKPPQVTLTTDVVSGALPLNVNFSSDGTIDPEGNTLTFAWDFESDGIVDSNEKNPSYTYSEKGNYDAQLRVTDSNGASSSKSIKIYAGNHAATFQFVSPLDGGLISWEDNLDYNIVVNDAEDGSTKDGTIDCSALNLIPSFGHNTHSHDGFTINQCAGSFYLDPTSHDAQGQDDIFYVFKVNYTDSEGLTSFDQVTVHPKLMEAEFYDLQLNTRLYENTDKLGGGLYSVRALSHDSYVMLEGRNLHNINSVSYRVASTVGGVIEIHADSPEGTLISTVKVPVTGSLDSWTNASGSINNPGGKHDLYFVFKNIGAINLFDLNYIEFIGSGVSSDITPPNVYSVTALSKNQIGIKFNEPLDEASAEQVGAYSLDNNISIYSASLLEDKKTVMLSTSTMALQVENQLTINSSLKNESGIALSQNVVEYFTLNEVLVRINAGGPEVTLDGVQWQQHKYNSGGSISSQASTQEISNTISDAIYQTEVNGIFSYSIPVPQAGKYDVKLHFAETYYKKIGERVFNVDVENGQKALANYDIIAKAGFATAVIEVLNDVSVEDGYLTLTFRGVVNKAKLSAIEVLYAKDSGQEPSIILTSPLNNTSVAQPFDVNFKVNYWAVGSRDSHIHKIVDGIDRGDITTISPTTFSDLAIGTHTIKLVLANADHSLTDYSDEIQVKVVEELICADNPFPLKLTEHIIGSDLPYRSPYIFEADLNGDGYEDIVTGGWWYRNPGALGGEWKQNVIGAPMNNMVLLHDFDKDGDIDIFGTQGKYTSSLLAWAQNDGKGNFITHTNIPAGADDSFIAGATIGNFDGVENTQLVITWNGAEVDKTPVQMLTIPADPVNEPWTIKNISPNAVGESITAGDIDNDGDLDLFQSKNWLRNDNGSWAVFSTGIVLPTNPERNALVDLNKDGILDAIVTQSGADQEIYWFQPSADPTKAWTKHTVGTDVDGGLSLDVIDFDFDGDLDVITGEWRNEHRLIAFENDLCITGTWIKHILHPGGTAAPDHHDGTQTVDIDNDGDLDIISVGWDKRTPRIYYNDGSTMGNTSPVVSNPIPDQSATVGTAFSFTFPETTFSDADGDALAYAAALSDGSALPAWLSFDAATRTFSGSPGAADAGVVEVKVTASDGTESVSDLFSLTIVDANTAGTDVWLEAECASSLGSNWIEGSSTEASNGSYITIKTGLNSTSTAPTASQDIALFSLSVAQAGNYSLYTRMKAPSASDDSFWIRINGGSWISWGATTATRGSSFNWNSFPSGTVALPDGVNTIEIAYREDGLQIDKLYLSLGSTAPTGTGAEASNCGEGTSNQAPVVSNPIPDQSATVGTAFSFTFPETTFSDADGDALAYAAALSDGSALPAWLSFDAATRTFSGSPGAADAGVVEVKVTASDGTESVSDLFSLTIVDANTAGTDVWLEAECASSLGSNWIEGSSTEASNGSYITIKTGLNSTSTAPTASQDIALFSLSVAQAGNYSLYTRMKAPSASDDSFWIRINGGSWISWGATTATRGSSFNWNSFPSGTVALPDGVNTIEIAYREDGLQIDKLYLSLGSTAPTGTGAEASNCGEGLISSTTQTTSLAAGSAELEEEVKANIYPNPFEEDIKLQLSNVKESQDYVIKVYDAIGNPIYEQVFTSQKAGTNEINIYLPSFKIMPGLYFMHLESTDKSYRKIFKLVKRL</sequence>
<dbReference type="InterPro" id="IPR013783">
    <property type="entry name" value="Ig-like_fold"/>
</dbReference>
<dbReference type="InterPro" id="IPR011042">
    <property type="entry name" value="6-blade_b-propeller_TolB-like"/>
</dbReference>
<dbReference type="SUPFAM" id="SSF69318">
    <property type="entry name" value="Integrin alpha N-terminal domain"/>
    <property type="match status" value="1"/>
</dbReference>
<dbReference type="GO" id="GO:0016020">
    <property type="term" value="C:membrane"/>
    <property type="evidence" value="ECO:0007669"/>
    <property type="project" value="InterPro"/>
</dbReference>
<proteinExistence type="predicted"/>
<dbReference type="Gene3D" id="2.60.120.260">
    <property type="entry name" value="Galactose-binding domain-like"/>
    <property type="match status" value="3"/>
</dbReference>
<evidence type="ECO:0008006" key="6">
    <source>
        <dbReference type="Google" id="ProtNLM"/>
    </source>
</evidence>
<dbReference type="InterPro" id="IPR000601">
    <property type="entry name" value="PKD_dom"/>
</dbReference>
<dbReference type="PANTHER" id="PTHR19328">
    <property type="entry name" value="HEDGEHOG-INTERACTING PROTEIN"/>
    <property type="match status" value="1"/>
</dbReference>
<dbReference type="InterPro" id="IPR028994">
    <property type="entry name" value="Integrin_alpha_N"/>
</dbReference>
<dbReference type="CDD" id="cd00146">
    <property type="entry name" value="PKD"/>
    <property type="match status" value="1"/>
</dbReference>
<keyword evidence="1" id="KW-0732">Signal</keyword>
<dbReference type="OrthoDB" id="9816308at2"/>
<dbReference type="InterPro" id="IPR022409">
    <property type="entry name" value="PKD/Chitinase_dom"/>
</dbReference>
<dbReference type="PANTHER" id="PTHR19328:SF75">
    <property type="entry name" value="ALDOSE SUGAR DEHYDROGENASE YLII"/>
    <property type="match status" value="1"/>
</dbReference>
<dbReference type="SMART" id="SM00736">
    <property type="entry name" value="CADG"/>
    <property type="match status" value="2"/>
</dbReference>
<feature type="domain" description="PKD" evidence="2">
    <location>
        <begin position="451"/>
        <end position="532"/>
    </location>
</feature>
<evidence type="ECO:0000259" key="3">
    <source>
        <dbReference type="PROSITE" id="PS51175"/>
    </source>
</evidence>
<evidence type="ECO:0000313" key="4">
    <source>
        <dbReference type="EMBL" id="AKD03986.1"/>
    </source>
</evidence>
<dbReference type="Pfam" id="PF13517">
    <property type="entry name" value="FG-GAP_3"/>
    <property type="match status" value="1"/>
</dbReference>
<dbReference type="Pfam" id="PF05345">
    <property type="entry name" value="He_PIG"/>
    <property type="match status" value="2"/>
</dbReference>
<dbReference type="Pfam" id="PF07995">
    <property type="entry name" value="GSDH"/>
    <property type="match status" value="1"/>
</dbReference>
<dbReference type="SUPFAM" id="SSF49313">
    <property type="entry name" value="Cadherin-like"/>
    <property type="match status" value="2"/>
</dbReference>
<dbReference type="PATRIC" id="fig|400092.3.peg.3017"/>
<dbReference type="InterPro" id="IPR035986">
    <property type="entry name" value="PKD_dom_sf"/>
</dbReference>
<dbReference type="InterPro" id="IPR013517">
    <property type="entry name" value="FG-GAP"/>
</dbReference>
<dbReference type="InterPro" id="IPR006584">
    <property type="entry name" value="Cellulose-bd_IV"/>
</dbReference>
<dbReference type="RefSeq" id="WP_046311500.1">
    <property type="nucleotide sequence ID" value="NZ_CP009621.1"/>
</dbReference>
<dbReference type="SMART" id="SM00606">
    <property type="entry name" value="CBD_IV"/>
    <property type="match status" value="1"/>
</dbReference>
<dbReference type="Pfam" id="PF11721">
    <property type="entry name" value="Malectin"/>
    <property type="match status" value="1"/>
</dbReference>